<keyword evidence="4" id="KW-1003">Cell membrane</keyword>
<sequence length="354" mass="37099">MSSVVTETVTNTIRRHRTAYRFGSFGLMIAGLIAVMLLSIGAGRFSVSAARILEILTNSLINPSAAPEAMDERIVLLVRLPRVLLAALSGAALAVGGAALQGVFRNPLVSPQILGISQGAAFGGALAIFFGFSGFILLGMAFSLGLVALIIVGALARINGRTEVITVILSGTIIGALFGALVSIVQFLADPNTSLPAIVFWLMGSFSTATWARLGLAVPGMAIGLLIVYMLRYRLNLLALEESEARSLGVNPDKERWFIFAAISLMTGTSVAVAGIVGWIGLVVPHAARIIVGEDHRALIPASAILGAAYLTFIDTLARTLTAAEIPLGVLTALIGAPVFAVLLRRHFSEANRT</sequence>
<evidence type="ECO:0000256" key="5">
    <source>
        <dbReference type="ARBA" id="ARBA00022692"/>
    </source>
</evidence>
<dbReference type="Pfam" id="PF01032">
    <property type="entry name" value="FecCD"/>
    <property type="match status" value="1"/>
</dbReference>
<evidence type="ECO:0000256" key="1">
    <source>
        <dbReference type="ARBA" id="ARBA00004651"/>
    </source>
</evidence>
<gene>
    <name evidence="9" type="ORF">FHS77_001139</name>
</gene>
<evidence type="ECO:0000256" key="4">
    <source>
        <dbReference type="ARBA" id="ARBA00022475"/>
    </source>
</evidence>
<feature type="transmembrane region" description="Helical" evidence="8">
    <location>
        <begin position="219"/>
        <end position="237"/>
    </location>
</feature>
<keyword evidence="6 8" id="KW-1133">Transmembrane helix</keyword>
<evidence type="ECO:0000256" key="6">
    <source>
        <dbReference type="ARBA" id="ARBA00022989"/>
    </source>
</evidence>
<dbReference type="RefSeq" id="WP_184221133.1">
    <property type="nucleotide sequence ID" value="NZ_JACIIU010000003.1"/>
</dbReference>
<protein>
    <submittedName>
        <fullName evidence="9">Iron complex transport system permease protein</fullName>
    </submittedName>
</protein>
<comment type="subcellular location">
    <subcellularLocation>
        <location evidence="1">Cell membrane</location>
        <topology evidence="1">Multi-pass membrane protein</topology>
    </subcellularLocation>
</comment>
<dbReference type="InterPro" id="IPR037294">
    <property type="entry name" value="ABC_BtuC-like"/>
</dbReference>
<organism evidence="9 10">
    <name type="scientific">Paenochrobactrum gallinarii</name>
    <dbReference type="NCBI Taxonomy" id="643673"/>
    <lineage>
        <taxon>Bacteria</taxon>
        <taxon>Pseudomonadati</taxon>
        <taxon>Pseudomonadota</taxon>
        <taxon>Alphaproteobacteria</taxon>
        <taxon>Hyphomicrobiales</taxon>
        <taxon>Brucellaceae</taxon>
        <taxon>Paenochrobactrum</taxon>
    </lineage>
</organism>
<dbReference type="InterPro" id="IPR000522">
    <property type="entry name" value="ABC_transptr_permease_BtuC"/>
</dbReference>
<feature type="transmembrane region" description="Helical" evidence="8">
    <location>
        <begin position="257"/>
        <end position="284"/>
    </location>
</feature>
<keyword evidence="3" id="KW-0813">Transport</keyword>
<accession>A0A841LR83</accession>
<feature type="transmembrane region" description="Helical" evidence="8">
    <location>
        <begin position="83"/>
        <end position="104"/>
    </location>
</feature>
<dbReference type="GO" id="GO:0022857">
    <property type="term" value="F:transmembrane transporter activity"/>
    <property type="evidence" value="ECO:0007669"/>
    <property type="project" value="InterPro"/>
</dbReference>
<name>A0A841LR83_9HYPH</name>
<dbReference type="GO" id="GO:0005886">
    <property type="term" value="C:plasma membrane"/>
    <property type="evidence" value="ECO:0007669"/>
    <property type="project" value="UniProtKB-SubCell"/>
</dbReference>
<dbReference type="PANTHER" id="PTHR30472:SF70">
    <property type="entry name" value="MOLYBDATE IMPORT SYSTEM PERMEASE PROTEIN MOLB"/>
    <property type="match status" value="1"/>
</dbReference>
<evidence type="ECO:0000256" key="8">
    <source>
        <dbReference type="SAM" id="Phobius"/>
    </source>
</evidence>
<dbReference type="Proteomes" id="UP000555393">
    <property type="component" value="Unassembled WGS sequence"/>
</dbReference>
<evidence type="ECO:0000256" key="7">
    <source>
        <dbReference type="ARBA" id="ARBA00023136"/>
    </source>
</evidence>
<keyword evidence="5 8" id="KW-0812">Transmembrane</keyword>
<feature type="transmembrane region" description="Helical" evidence="8">
    <location>
        <begin position="20"/>
        <end position="42"/>
    </location>
</feature>
<feature type="transmembrane region" description="Helical" evidence="8">
    <location>
        <begin position="124"/>
        <end position="152"/>
    </location>
</feature>
<keyword evidence="7 8" id="KW-0472">Membrane</keyword>
<evidence type="ECO:0000313" key="9">
    <source>
        <dbReference type="EMBL" id="MBB6260605.1"/>
    </source>
</evidence>
<proteinExistence type="inferred from homology"/>
<dbReference type="SUPFAM" id="SSF81345">
    <property type="entry name" value="ABC transporter involved in vitamin B12 uptake, BtuC"/>
    <property type="match status" value="1"/>
</dbReference>
<dbReference type="EMBL" id="JACIIU010000003">
    <property type="protein sequence ID" value="MBB6260605.1"/>
    <property type="molecule type" value="Genomic_DNA"/>
</dbReference>
<feature type="transmembrane region" description="Helical" evidence="8">
    <location>
        <begin position="164"/>
        <end position="189"/>
    </location>
</feature>
<dbReference type="PANTHER" id="PTHR30472">
    <property type="entry name" value="FERRIC ENTEROBACTIN TRANSPORT SYSTEM PERMEASE PROTEIN"/>
    <property type="match status" value="1"/>
</dbReference>
<evidence type="ECO:0000313" key="10">
    <source>
        <dbReference type="Proteomes" id="UP000555393"/>
    </source>
</evidence>
<keyword evidence="10" id="KW-1185">Reference proteome</keyword>
<evidence type="ECO:0000256" key="2">
    <source>
        <dbReference type="ARBA" id="ARBA00007935"/>
    </source>
</evidence>
<reference evidence="9 10" key="1">
    <citation type="submission" date="2020-08" db="EMBL/GenBank/DDBJ databases">
        <title>Genomic Encyclopedia of Type Strains, Phase IV (KMG-IV): sequencing the most valuable type-strain genomes for metagenomic binning, comparative biology and taxonomic classification.</title>
        <authorList>
            <person name="Goeker M."/>
        </authorList>
    </citation>
    <scope>NUCLEOTIDE SEQUENCE [LARGE SCALE GENOMIC DNA]</scope>
    <source>
        <strain evidence="9 10">DSM 22336</strain>
    </source>
</reference>
<dbReference type="GO" id="GO:0033214">
    <property type="term" value="P:siderophore-iron import into cell"/>
    <property type="evidence" value="ECO:0007669"/>
    <property type="project" value="TreeGrafter"/>
</dbReference>
<dbReference type="Gene3D" id="1.10.3470.10">
    <property type="entry name" value="ABC transporter involved in vitamin B12 uptake, BtuC"/>
    <property type="match status" value="1"/>
</dbReference>
<dbReference type="AlphaFoldDB" id="A0A841LR83"/>
<dbReference type="FunFam" id="1.10.3470.10:FF:000001">
    <property type="entry name" value="Vitamin B12 ABC transporter permease BtuC"/>
    <property type="match status" value="1"/>
</dbReference>
<feature type="transmembrane region" description="Helical" evidence="8">
    <location>
        <begin position="326"/>
        <end position="344"/>
    </location>
</feature>
<evidence type="ECO:0000256" key="3">
    <source>
        <dbReference type="ARBA" id="ARBA00022448"/>
    </source>
</evidence>
<comment type="caution">
    <text evidence="9">The sequence shown here is derived from an EMBL/GenBank/DDBJ whole genome shotgun (WGS) entry which is preliminary data.</text>
</comment>
<dbReference type="CDD" id="cd06550">
    <property type="entry name" value="TM_ABC_iron-siderophores_like"/>
    <property type="match status" value="1"/>
</dbReference>
<comment type="similarity">
    <text evidence="2">Belongs to the binding-protein-dependent transport system permease family. FecCD subfamily.</text>
</comment>